<protein>
    <submittedName>
        <fullName evidence="2">Uncharacterized protein</fullName>
    </submittedName>
</protein>
<evidence type="ECO:0000313" key="2">
    <source>
        <dbReference type="EMBL" id="VDM09103.1"/>
    </source>
</evidence>
<keyword evidence="3" id="KW-1185">Reference proteome</keyword>
<dbReference type="InParanoid" id="A0A3P7DIJ4"/>
<dbReference type="OrthoDB" id="5917544at2759"/>
<dbReference type="FunCoup" id="A0A3P7DIJ4">
    <property type="interactions" value="1212"/>
</dbReference>
<sequence length="784" mass="92525">MTSTCSSPSSSGYGTLSKNNAVRNMQKQQNSVFGSSTMVLFSFLFCCVEIKIMSKEDYERDRIRWQQKLDDTSKRLADAEIVNSEMNQIKAELNKKIVEMERIQRPLIEQNRRLTERNRILQNEMKHCEQKLCHSQDDFLTLKDDYERLVKDNQNLKERRAFPEKLEELDRYRNQVLEYSKCITALRQAGLEKDRRYDLLVQKFKRLRKCISSRKNGETEEDRQSSFGGSDCSAESSISLNTITEDLNEALDKDIENGYQQIAREGEQLRRTLSVLKTGEYALEDDQLLRHQLICAQTTIAQQQVVIEQQQLQSENTMELLDSIARLQDQVMEQRSKMESMEAELIESKEMNELLEFQILENKENMEHEFEERQTLRESVSKDTMTDSWINEEDECTFLSQMSPLSDFGEACNRKCELINLRRSASLNIKQRELVQQMLTYIEHLEDQLLHLKIDTEQKMYQFALKETESATKIQDLEEQVEQSYSKQKKKNDLQMEVEMLRKREVELDSEKQMLNGEVNRMSKEMGKLRYLLQQKDEQLTLQGDKGSEQEGRIAKMKTEMQCCMDENNELRCQIRKHTESLQQFEEILAKKEEEMKLLEKKNARLQVEHCTALDEIQRLKEDIRPEIKTDLERRFEEYRYRLSCALKTVHEYEDEISKLRSRVAKLESERQERNDDSVVELEQIREYSEQLEEQFTAQVGIIEALKRKIMQQKALTDFLWSLTESDELSFAKVEDNLTRFKLSQQDEMDCQLTDAVQKLLRLVSANCSYSYEIKKKALTTTVT</sequence>
<feature type="coiled-coil region" evidence="1">
    <location>
        <begin position="324"/>
        <end position="358"/>
    </location>
</feature>
<dbReference type="EMBL" id="UYWW01000693">
    <property type="protein sequence ID" value="VDM09103.1"/>
    <property type="molecule type" value="Genomic_DNA"/>
</dbReference>
<feature type="coiled-coil region" evidence="1">
    <location>
        <begin position="643"/>
        <end position="677"/>
    </location>
</feature>
<name>A0A3P7DIJ4_WUCBA</name>
<dbReference type="OMA" id="RENNCDE"/>
<evidence type="ECO:0000256" key="1">
    <source>
        <dbReference type="SAM" id="Coils"/>
    </source>
</evidence>
<proteinExistence type="predicted"/>
<gene>
    <name evidence="2" type="ORF">WBA_LOCUS2489</name>
</gene>
<evidence type="ECO:0000313" key="3">
    <source>
        <dbReference type="Proteomes" id="UP000270924"/>
    </source>
</evidence>
<organism evidence="2 3">
    <name type="scientific">Wuchereria bancrofti</name>
    <dbReference type="NCBI Taxonomy" id="6293"/>
    <lineage>
        <taxon>Eukaryota</taxon>
        <taxon>Metazoa</taxon>
        <taxon>Ecdysozoa</taxon>
        <taxon>Nematoda</taxon>
        <taxon>Chromadorea</taxon>
        <taxon>Rhabditida</taxon>
        <taxon>Spirurina</taxon>
        <taxon>Spiruromorpha</taxon>
        <taxon>Filarioidea</taxon>
        <taxon>Onchocercidae</taxon>
        <taxon>Wuchereria</taxon>
    </lineage>
</organism>
<dbReference type="AlphaFoldDB" id="A0A3P7DIJ4"/>
<dbReference type="Proteomes" id="UP000270924">
    <property type="component" value="Unassembled WGS sequence"/>
</dbReference>
<feature type="coiled-coil region" evidence="1">
    <location>
        <begin position="554"/>
        <end position="609"/>
    </location>
</feature>
<accession>A0A3P7DIJ4</accession>
<keyword evidence="1" id="KW-0175">Coiled coil</keyword>
<feature type="coiled-coil region" evidence="1">
    <location>
        <begin position="55"/>
        <end position="159"/>
    </location>
</feature>
<reference evidence="2 3" key="1">
    <citation type="submission" date="2018-11" db="EMBL/GenBank/DDBJ databases">
        <authorList>
            <consortium name="Pathogen Informatics"/>
        </authorList>
    </citation>
    <scope>NUCLEOTIDE SEQUENCE [LARGE SCALE GENOMIC DNA]</scope>
</reference>